<feature type="compositionally biased region" description="Polar residues" evidence="1">
    <location>
        <begin position="148"/>
        <end position="158"/>
    </location>
</feature>
<keyword evidence="4" id="KW-1185">Reference proteome</keyword>
<feature type="region of interest" description="Disordered" evidence="1">
    <location>
        <begin position="147"/>
        <end position="173"/>
    </location>
</feature>
<dbReference type="OrthoDB" id="7353482at2"/>
<dbReference type="AlphaFoldDB" id="A0A1H8NEZ1"/>
<dbReference type="InterPro" id="IPR003115">
    <property type="entry name" value="ParB_N"/>
</dbReference>
<dbReference type="Gene3D" id="3.90.1530.10">
    <property type="entry name" value="Conserved hypothetical protein from pyrococcus furiosus pfu- 392566-001, ParB domain"/>
    <property type="match status" value="1"/>
</dbReference>
<evidence type="ECO:0000256" key="1">
    <source>
        <dbReference type="SAM" id="MobiDB-lite"/>
    </source>
</evidence>
<dbReference type="Proteomes" id="UP000183002">
    <property type="component" value="Unassembled WGS sequence"/>
</dbReference>
<dbReference type="Pfam" id="PF02195">
    <property type="entry name" value="ParB_N"/>
    <property type="match status" value="1"/>
</dbReference>
<proteinExistence type="predicted"/>
<reference evidence="3 4" key="1">
    <citation type="submission" date="2016-10" db="EMBL/GenBank/DDBJ databases">
        <authorList>
            <person name="de Groot N.N."/>
        </authorList>
    </citation>
    <scope>NUCLEOTIDE SEQUENCE [LARGE SCALE GENOMIC DNA]</scope>
    <source>
        <strain evidence="3 4">CGMCC 1.10836</strain>
    </source>
</reference>
<dbReference type="SMART" id="SM00470">
    <property type="entry name" value="ParB"/>
    <property type="match status" value="1"/>
</dbReference>
<feature type="domain" description="ParB-like N-terminal" evidence="2">
    <location>
        <begin position="3"/>
        <end position="92"/>
    </location>
</feature>
<evidence type="ECO:0000313" key="4">
    <source>
        <dbReference type="Proteomes" id="UP000183002"/>
    </source>
</evidence>
<sequence length="256" mass="29041">MTINLEINRLINDPAFSPRLATDNRHVHELARALRISGDLDPIKVWEEPETKRLVILDGRHRVAAYRLCQMDSIPARVVEGNRKAARIEAARDNSKTSFPWTTSECTQYAWGLVIEGAGSKAQITAATRVTRETIRKMRRRLDEITASGKTPTGNWWSDRNDKQLQGAPEEDTDAAKQARIEKIRDLLNAVETRFKNEFAKRATMEELGLALRWHLGQARFKAMYSGGHLADEDEFSANFEHHPIAPPPSDPNDDF</sequence>
<evidence type="ECO:0000259" key="2">
    <source>
        <dbReference type="SMART" id="SM00470"/>
    </source>
</evidence>
<protein>
    <submittedName>
        <fullName evidence="3">ParB-like nuclease domain-containing protein</fullName>
    </submittedName>
</protein>
<organism evidence="3 4">
    <name type="scientific">Pseudorhodobacter antarcticus</name>
    <dbReference type="NCBI Taxonomy" id="1077947"/>
    <lineage>
        <taxon>Bacteria</taxon>
        <taxon>Pseudomonadati</taxon>
        <taxon>Pseudomonadota</taxon>
        <taxon>Alphaproteobacteria</taxon>
        <taxon>Rhodobacterales</taxon>
        <taxon>Paracoccaceae</taxon>
        <taxon>Pseudorhodobacter</taxon>
    </lineage>
</organism>
<dbReference type="EMBL" id="FOCO01000081">
    <property type="protein sequence ID" value="SEO28146.1"/>
    <property type="molecule type" value="Genomic_DNA"/>
</dbReference>
<dbReference type="InterPro" id="IPR036086">
    <property type="entry name" value="ParB/Sulfiredoxin_sf"/>
</dbReference>
<accession>A0A1H8NEZ1</accession>
<evidence type="ECO:0000313" key="3">
    <source>
        <dbReference type="EMBL" id="SEO28146.1"/>
    </source>
</evidence>
<dbReference type="STRING" id="1077947.SAMN05216227_10813"/>
<name>A0A1H8NEZ1_9RHOB</name>
<dbReference type="RefSeq" id="WP_050518504.1">
    <property type="nucleotide sequence ID" value="NZ_FOCO01000081.1"/>
</dbReference>
<gene>
    <name evidence="3" type="ORF">SAMN05216227_10813</name>
</gene>
<dbReference type="SUPFAM" id="SSF110849">
    <property type="entry name" value="ParB/Sulfiredoxin"/>
    <property type="match status" value="1"/>
</dbReference>